<dbReference type="InterPro" id="IPR005119">
    <property type="entry name" value="LysR_subst-bd"/>
</dbReference>
<dbReference type="RefSeq" id="WP_262992128.1">
    <property type="nucleotide sequence ID" value="NZ_JAOTJC010000004.1"/>
</dbReference>
<dbReference type="InterPro" id="IPR036388">
    <property type="entry name" value="WH-like_DNA-bd_sf"/>
</dbReference>
<evidence type="ECO:0000256" key="1">
    <source>
        <dbReference type="ARBA" id="ARBA00009437"/>
    </source>
</evidence>
<evidence type="ECO:0000256" key="4">
    <source>
        <dbReference type="ARBA" id="ARBA00023163"/>
    </source>
</evidence>
<organism evidence="6 7">
    <name type="scientific">Alteromonas salexigens</name>
    <dbReference type="NCBI Taxonomy" id="2982530"/>
    <lineage>
        <taxon>Bacteria</taxon>
        <taxon>Pseudomonadati</taxon>
        <taxon>Pseudomonadota</taxon>
        <taxon>Gammaproteobacteria</taxon>
        <taxon>Alteromonadales</taxon>
        <taxon>Alteromonadaceae</taxon>
        <taxon>Alteromonas/Salinimonas group</taxon>
        <taxon>Alteromonas</taxon>
    </lineage>
</organism>
<dbReference type="InterPro" id="IPR000847">
    <property type="entry name" value="LysR_HTH_N"/>
</dbReference>
<dbReference type="PANTHER" id="PTHR30126">
    <property type="entry name" value="HTH-TYPE TRANSCRIPTIONAL REGULATOR"/>
    <property type="match status" value="1"/>
</dbReference>
<dbReference type="Gene3D" id="1.10.10.10">
    <property type="entry name" value="Winged helix-like DNA-binding domain superfamily/Winged helix DNA-binding domain"/>
    <property type="match status" value="1"/>
</dbReference>
<dbReference type="EMBL" id="JAOTJC010000004">
    <property type="protein sequence ID" value="MCU7553429.1"/>
    <property type="molecule type" value="Genomic_DNA"/>
</dbReference>
<evidence type="ECO:0000256" key="2">
    <source>
        <dbReference type="ARBA" id="ARBA00023015"/>
    </source>
</evidence>
<comment type="similarity">
    <text evidence="1">Belongs to the LysR transcriptional regulatory family.</text>
</comment>
<evidence type="ECO:0000313" key="6">
    <source>
        <dbReference type="EMBL" id="MCU7553429.1"/>
    </source>
</evidence>
<evidence type="ECO:0000313" key="7">
    <source>
        <dbReference type="Proteomes" id="UP001209257"/>
    </source>
</evidence>
<evidence type="ECO:0000256" key="3">
    <source>
        <dbReference type="ARBA" id="ARBA00023125"/>
    </source>
</evidence>
<feature type="domain" description="HTH lysR-type" evidence="5">
    <location>
        <begin position="1"/>
        <end position="60"/>
    </location>
</feature>
<dbReference type="PANTHER" id="PTHR30126:SF99">
    <property type="entry name" value="TRANSCRIPTIONAL REGULATOR LYSR FAMILY"/>
    <property type="match status" value="1"/>
</dbReference>
<gene>
    <name evidence="6" type="ORF">OCL06_02320</name>
</gene>
<sequence length="309" mass="34294">MKINPVWLQTFRVLADTGSFTKTATTLFMTQPGVSQHIKKLEEVCGYSLLNRYGKRFDLTRQGDLLYRHALAVAEEEKKLLQALGEDDPVSGDCRIACSGSTALRIYRHLLGHQAEHPGLTMQLQAAPYQSILSAIAQGDIDLGVVTEKPDALQFTAKKIGRESIAIIVPANRPQGAQLLPDYLQQLGIIRHPDSDYYTRLYLDHSESDTLRSVAFQTLPTRGFVNQIHDILLPVSQGLGFAVLPYSVLVASPYRDRLSVMSNIPLIAETLYLVYRKNRQLPARFDAIMSLLGEHLADDGHHSTGTAVT</sequence>
<keyword evidence="2" id="KW-0805">Transcription regulation</keyword>
<dbReference type="Proteomes" id="UP001209257">
    <property type="component" value="Unassembled WGS sequence"/>
</dbReference>
<dbReference type="Gene3D" id="3.40.190.290">
    <property type="match status" value="1"/>
</dbReference>
<comment type="caution">
    <text evidence="6">The sequence shown here is derived from an EMBL/GenBank/DDBJ whole genome shotgun (WGS) entry which is preliminary data.</text>
</comment>
<protein>
    <submittedName>
        <fullName evidence="6">LysR family transcriptional regulator</fullName>
    </submittedName>
</protein>
<dbReference type="SUPFAM" id="SSF46785">
    <property type="entry name" value="Winged helix' DNA-binding domain"/>
    <property type="match status" value="1"/>
</dbReference>
<keyword evidence="3" id="KW-0238">DNA-binding</keyword>
<evidence type="ECO:0000259" key="5">
    <source>
        <dbReference type="PROSITE" id="PS50931"/>
    </source>
</evidence>
<dbReference type="Pfam" id="PF00126">
    <property type="entry name" value="HTH_1"/>
    <property type="match status" value="1"/>
</dbReference>
<reference evidence="7" key="1">
    <citation type="submission" date="2023-07" db="EMBL/GenBank/DDBJ databases">
        <title>Study on multiphase classification of strain Alteromonas salexigens isolated from the Yellow Sea.</title>
        <authorList>
            <person name="Sun L."/>
        </authorList>
    </citation>
    <scope>NUCLEOTIDE SEQUENCE [LARGE SCALE GENOMIC DNA]</scope>
    <source>
        <strain evidence="7">ASW11-19</strain>
    </source>
</reference>
<keyword evidence="4" id="KW-0804">Transcription</keyword>
<dbReference type="PRINTS" id="PR00039">
    <property type="entry name" value="HTHLYSR"/>
</dbReference>
<proteinExistence type="inferred from homology"/>
<name>A0ABT2VJX1_9ALTE</name>
<keyword evidence="7" id="KW-1185">Reference proteome</keyword>
<accession>A0ABT2VJX1</accession>
<dbReference type="SUPFAM" id="SSF53850">
    <property type="entry name" value="Periplasmic binding protein-like II"/>
    <property type="match status" value="1"/>
</dbReference>
<dbReference type="Pfam" id="PF03466">
    <property type="entry name" value="LysR_substrate"/>
    <property type="match status" value="1"/>
</dbReference>
<dbReference type="CDD" id="cd05466">
    <property type="entry name" value="PBP2_LTTR_substrate"/>
    <property type="match status" value="1"/>
</dbReference>
<dbReference type="PROSITE" id="PS50931">
    <property type="entry name" value="HTH_LYSR"/>
    <property type="match status" value="1"/>
</dbReference>
<dbReference type="InterPro" id="IPR036390">
    <property type="entry name" value="WH_DNA-bd_sf"/>
</dbReference>